<keyword evidence="3" id="KW-1185">Reference proteome</keyword>
<dbReference type="InterPro" id="IPR028002">
    <property type="entry name" value="Myb_DNA-bind_5"/>
</dbReference>
<dbReference type="EMBL" id="JACVVK020000660">
    <property type="protein sequence ID" value="KAK7458976.1"/>
    <property type="molecule type" value="Genomic_DNA"/>
</dbReference>
<dbReference type="PANTHER" id="PTHR23098">
    <property type="entry name" value="AGAP001331-PA-RELATED"/>
    <property type="match status" value="1"/>
</dbReference>
<evidence type="ECO:0000313" key="3">
    <source>
        <dbReference type="Proteomes" id="UP001519460"/>
    </source>
</evidence>
<reference evidence="2 3" key="1">
    <citation type="journal article" date="2023" name="Sci. Data">
        <title>Genome assembly of the Korean intertidal mud-creeper Batillaria attramentaria.</title>
        <authorList>
            <person name="Patra A.K."/>
            <person name="Ho P.T."/>
            <person name="Jun S."/>
            <person name="Lee S.J."/>
            <person name="Kim Y."/>
            <person name="Won Y.J."/>
        </authorList>
    </citation>
    <scope>NUCLEOTIDE SEQUENCE [LARGE SCALE GENOMIC DNA]</scope>
    <source>
        <strain evidence="2">Wonlab-2016</strain>
    </source>
</reference>
<dbReference type="Proteomes" id="UP001519460">
    <property type="component" value="Unassembled WGS sequence"/>
</dbReference>
<name>A0ABD0J562_9CAEN</name>
<comment type="caution">
    <text evidence="2">The sequence shown here is derived from an EMBL/GenBank/DDBJ whole genome shotgun (WGS) entry which is preliminary data.</text>
</comment>
<dbReference type="PANTHER" id="PTHR23098:SF16">
    <property type="entry name" value="REGULATORY PROTEIN ZESTE"/>
    <property type="match status" value="1"/>
</dbReference>
<sequence>MAKRARKQNFSTAERVALIEEFSLRKSVLQQKFKTTSANKDKQKAWLEICEAVNSVSTCGRTVVEVKEKWSKLSSEARVQLRARKYPPTGSGKVDEMPELDLFEPVFGNSDLIEGIGEDVGGFDSGEPAPNQ</sequence>
<protein>
    <recommendedName>
        <fullName evidence="1">Myb/SANT-like DNA-binding domain-containing protein</fullName>
    </recommendedName>
</protein>
<dbReference type="AlphaFoldDB" id="A0ABD0J562"/>
<dbReference type="Pfam" id="PF13873">
    <property type="entry name" value="Myb_DNA-bind_5"/>
    <property type="match status" value="1"/>
</dbReference>
<feature type="domain" description="Myb/SANT-like DNA-binding" evidence="1">
    <location>
        <begin position="6"/>
        <end position="80"/>
    </location>
</feature>
<evidence type="ECO:0000259" key="1">
    <source>
        <dbReference type="Pfam" id="PF13873"/>
    </source>
</evidence>
<evidence type="ECO:0000313" key="2">
    <source>
        <dbReference type="EMBL" id="KAK7458976.1"/>
    </source>
</evidence>
<gene>
    <name evidence="2" type="ORF">BaRGS_00039032</name>
</gene>
<proteinExistence type="predicted"/>
<accession>A0ABD0J562</accession>
<feature type="non-terminal residue" evidence="2">
    <location>
        <position position="132"/>
    </location>
</feature>
<organism evidence="2 3">
    <name type="scientific">Batillaria attramentaria</name>
    <dbReference type="NCBI Taxonomy" id="370345"/>
    <lineage>
        <taxon>Eukaryota</taxon>
        <taxon>Metazoa</taxon>
        <taxon>Spiralia</taxon>
        <taxon>Lophotrochozoa</taxon>
        <taxon>Mollusca</taxon>
        <taxon>Gastropoda</taxon>
        <taxon>Caenogastropoda</taxon>
        <taxon>Sorbeoconcha</taxon>
        <taxon>Cerithioidea</taxon>
        <taxon>Batillariidae</taxon>
        <taxon>Batillaria</taxon>
    </lineage>
</organism>